<sequence>MKMNGACGYPLFWRSVDVSRPVSFVGEALVKLAMGIPSDSNLEEVSSLSFIPMIDSPAHSSSSLSAALSTGSRGNIAVGPRQRSMGSDLRRLRDEIPLLRDQIRDSMIQKELAIQRTRVSTRWGLMKEWNRRLLSGLRGGPRDFRWNLQDHEIAFRTRRLHGNPEVFLWDPEIVFGSRRGHVRIRKSSWEPGGFPFRIIRSYLDPEFPWEPEMFGLSWTVLPLPRQDYYRYLFGSRILPLGSWALSISYAACFFCRKPLSDIGGAGVDLPGVVDQATSRDFNVLLEFCTFAPFISKDPDAP</sequence>
<protein>
    <submittedName>
        <fullName evidence="1">Uncharacterized protein</fullName>
    </submittedName>
</protein>
<proteinExistence type="predicted"/>
<dbReference type="EMBL" id="QGKX02001521">
    <property type="protein sequence ID" value="KAF3506775.1"/>
    <property type="molecule type" value="Genomic_DNA"/>
</dbReference>
<dbReference type="Proteomes" id="UP000712600">
    <property type="component" value="Unassembled WGS sequence"/>
</dbReference>
<comment type="caution">
    <text evidence="1">The sequence shown here is derived from an EMBL/GenBank/DDBJ whole genome shotgun (WGS) entry which is preliminary data.</text>
</comment>
<reference evidence="1" key="1">
    <citation type="submission" date="2019-12" db="EMBL/GenBank/DDBJ databases">
        <title>Genome sequencing and annotation of Brassica cretica.</title>
        <authorList>
            <person name="Studholme D.J."/>
            <person name="Sarris P."/>
        </authorList>
    </citation>
    <scope>NUCLEOTIDE SEQUENCE</scope>
    <source>
        <strain evidence="1">PFS-109/04</strain>
        <tissue evidence="1">Leaf</tissue>
    </source>
</reference>
<accession>A0A8S9NWT6</accession>
<organism evidence="1 2">
    <name type="scientific">Brassica cretica</name>
    <name type="common">Mustard</name>
    <dbReference type="NCBI Taxonomy" id="69181"/>
    <lineage>
        <taxon>Eukaryota</taxon>
        <taxon>Viridiplantae</taxon>
        <taxon>Streptophyta</taxon>
        <taxon>Embryophyta</taxon>
        <taxon>Tracheophyta</taxon>
        <taxon>Spermatophyta</taxon>
        <taxon>Magnoliopsida</taxon>
        <taxon>eudicotyledons</taxon>
        <taxon>Gunneridae</taxon>
        <taxon>Pentapetalae</taxon>
        <taxon>rosids</taxon>
        <taxon>malvids</taxon>
        <taxon>Brassicales</taxon>
        <taxon>Brassicaceae</taxon>
        <taxon>Brassiceae</taxon>
        <taxon>Brassica</taxon>
    </lineage>
</organism>
<name>A0A8S9NWT6_BRACR</name>
<evidence type="ECO:0000313" key="2">
    <source>
        <dbReference type="Proteomes" id="UP000712600"/>
    </source>
</evidence>
<evidence type="ECO:0000313" key="1">
    <source>
        <dbReference type="EMBL" id="KAF3506775.1"/>
    </source>
</evidence>
<gene>
    <name evidence="1" type="ORF">F2Q69_00006620</name>
</gene>
<dbReference type="AlphaFoldDB" id="A0A8S9NWT6"/>